<protein>
    <submittedName>
        <fullName evidence="1">DUF4336 domain-containing protein</fullName>
    </submittedName>
</protein>
<dbReference type="RefSeq" id="WP_215618645.1">
    <property type="nucleotide sequence ID" value="NZ_JADOER010000009.1"/>
</dbReference>
<reference evidence="1 2" key="1">
    <citation type="journal article" date="2021" name="Mar. Drugs">
        <title>Genome Reduction and Secondary Metabolism of the Marine Sponge-Associated Cyanobacterium Leptothoe.</title>
        <authorList>
            <person name="Konstantinou D."/>
            <person name="Popin R.V."/>
            <person name="Fewer D.P."/>
            <person name="Sivonen K."/>
            <person name="Gkelis S."/>
        </authorList>
    </citation>
    <scope>NUCLEOTIDE SEQUENCE [LARGE SCALE GENOMIC DNA]</scope>
    <source>
        <strain evidence="1 2">TAU-MAC 1615</strain>
    </source>
</reference>
<sequence>MNLTPIADNLWCASQPLRFIGLEIGTRMTVVRLGNGDLVLISPIALDAAHRLQLDTLGTVRHIIAPNLFHHMFVGQGQSLYPNATVWGVEGLAEKRPDLKLDDLVNQPGSFNGELDYMPFRGFASILPQGICMANETVFYHRPSRSLILTDIAFNFGQNSSLSVRLGTRILGGYNQLQPSRLEKWGTRDKATVADSVRQVLAWDFDRVIPAHGSIVETNGKAAFKAGYEWFLDCSLSP</sequence>
<dbReference type="PANTHER" id="PTHR33835:SF1">
    <property type="entry name" value="METALLO-BETA-LACTAMASE DOMAIN-CONTAINING PROTEIN"/>
    <property type="match status" value="1"/>
</dbReference>
<name>A0ABS5Y4K0_9CYAN</name>
<gene>
    <name evidence="1" type="ORF">IXB28_11115</name>
</gene>
<organism evidence="1 2">
    <name type="scientific">Leptothoe kymatousa TAU-MAC 1615</name>
    <dbReference type="NCBI Taxonomy" id="2364775"/>
    <lineage>
        <taxon>Bacteria</taxon>
        <taxon>Bacillati</taxon>
        <taxon>Cyanobacteriota</taxon>
        <taxon>Cyanophyceae</taxon>
        <taxon>Nodosilineales</taxon>
        <taxon>Cymatolegaceae</taxon>
        <taxon>Leptothoe</taxon>
        <taxon>Leptothoe kymatousa</taxon>
    </lineage>
</organism>
<dbReference type="PANTHER" id="PTHR33835">
    <property type="entry name" value="YALI0C07656P"/>
    <property type="match status" value="1"/>
</dbReference>
<accession>A0ABS5Y4K0</accession>
<proteinExistence type="predicted"/>
<evidence type="ECO:0000313" key="1">
    <source>
        <dbReference type="EMBL" id="MBT9312758.1"/>
    </source>
</evidence>
<evidence type="ECO:0000313" key="2">
    <source>
        <dbReference type="Proteomes" id="UP001196661"/>
    </source>
</evidence>
<dbReference type="InterPro" id="IPR025638">
    <property type="entry name" value="DUF4336"/>
</dbReference>
<dbReference type="Proteomes" id="UP001196661">
    <property type="component" value="Unassembled WGS sequence"/>
</dbReference>
<comment type="caution">
    <text evidence="1">The sequence shown here is derived from an EMBL/GenBank/DDBJ whole genome shotgun (WGS) entry which is preliminary data.</text>
</comment>
<dbReference type="InterPro" id="IPR036866">
    <property type="entry name" value="RibonucZ/Hydroxyglut_hydro"/>
</dbReference>
<dbReference type="SUPFAM" id="SSF56281">
    <property type="entry name" value="Metallo-hydrolase/oxidoreductase"/>
    <property type="match status" value="1"/>
</dbReference>
<dbReference type="Pfam" id="PF14234">
    <property type="entry name" value="DUF4336"/>
    <property type="match status" value="1"/>
</dbReference>
<keyword evidence="2" id="KW-1185">Reference proteome</keyword>
<dbReference type="EMBL" id="JADOER010000009">
    <property type="protein sequence ID" value="MBT9312758.1"/>
    <property type="molecule type" value="Genomic_DNA"/>
</dbReference>